<dbReference type="Proteomes" id="UP001332931">
    <property type="component" value="Unassembled WGS sequence"/>
</dbReference>
<dbReference type="EC" id="3.2.1.1" evidence="8"/>
<evidence type="ECO:0000313" key="8">
    <source>
        <dbReference type="EMBL" id="MEE6147115.1"/>
    </source>
</evidence>
<dbReference type="Gene3D" id="3.20.20.80">
    <property type="entry name" value="Glycosidases"/>
    <property type="match status" value="1"/>
</dbReference>
<dbReference type="Gene3D" id="2.60.40.1180">
    <property type="entry name" value="Golgi alpha-mannosidase II"/>
    <property type="match status" value="1"/>
</dbReference>
<keyword evidence="6 8" id="KW-0326">Glycosidase</keyword>
<gene>
    <name evidence="8" type="ORF">VXJ25_03760</name>
</gene>
<dbReference type="SMART" id="SM00642">
    <property type="entry name" value="Aamy"/>
    <property type="match status" value="1"/>
</dbReference>
<keyword evidence="3" id="KW-0479">Metal-binding</keyword>
<dbReference type="NCBIfam" id="NF006969">
    <property type="entry name" value="PRK09441.1-2"/>
    <property type="match status" value="1"/>
</dbReference>
<evidence type="ECO:0000256" key="4">
    <source>
        <dbReference type="ARBA" id="ARBA00022801"/>
    </source>
</evidence>
<evidence type="ECO:0000256" key="2">
    <source>
        <dbReference type="ARBA" id="ARBA00008061"/>
    </source>
</evidence>
<feature type="domain" description="Glycosyl hydrolase family 13 catalytic" evidence="7">
    <location>
        <begin position="3"/>
        <end position="414"/>
    </location>
</feature>
<evidence type="ECO:0000256" key="3">
    <source>
        <dbReference type="ARBA" id="ARBA00022723"/>
    </source>
</evidence>
<dbReference type="InterPro" id="IPR013780">
    <property type="entry name" value="Glyco_hydro_b"/>
</dbReference>
<accession>A0ABU7R984</accession>
<dbReference type="CDD" id="cd11318">
    <property type="entry name" value="AmyAc_bac_fung_AmyA"/>
    <property type="match status" value="1"/>
</dbReference>
<dbReference type="GO" id="GO:0004556">
    <property type="term" value="F:alpha-amylase activity"/>
    <property type="evidence" value="ECO:0007669"/>
    <property type="project" value="UniProtKB-EC"/>
</dbReference>
<dbReference type="NCBIfam" id="NF006968">
    <property type="entry name" value="PRK09441.1-1"/>
    <property type="match status" value="1"/>
</dbReference>
<evidence type="ECO:0000313" key="9">
    <source>
        <dbReference type="Proteomes" id="UP001332931"/>
    </source>
</evidence>
<evidence type="ECO:0000256" key="5">
    <source>
        <dbReference type="ARBA" id="ARBA00023277"/>
    </source>
</evidence>
<dbReference type="PIRSF" id="PIRSF001021">
    <property type="entry name" value="Alph-amls_thrmst"/>
    <property type="match status" value="1"/>
</dbReference>
<protein>
    <submittedName>
        <fullName evidence="8">Alpha-amylase</fullName>
        <ecNumber evidence="8">3.2.1.1</ecNumber>
    </submittedName>
</protein>
<dbReference type="InterPro" id="IPR017853">
    <property type="entry name" value="GH"/>
</dbReference>
<dbReference type="SUPFAM" id="SSF51011">
    <property type="entry name" value="Glycosyl hydrolase domain"/>
    <property type="match status" value="1"/>
</dbReference>
<comment type="cofactor">
    <cofactor evidence="1">
        <name>Ca(2+)</name>
        <dbReference type="ChEBI" id="CHEBI:29108"/>
    </cofactor>
</comment>
<dbReference type="InterPro" id="IPR013776">
    <property type="entry name" value="A-amylase_thermo"/>
</dbReference>
<comment type="similarity">
    <text evidence="2">Belongs to the glycosyl hydrolase 13 family.</text>
</comment>
<proteinExistence type="inferred from homology"/>
<organism evidence="8 9">
    <name type="scientific">Olsenella absiana</name>
    <dbReference type="NCBI Taxonomy" id="3115222"/>
    <lineage>
        <taxon>Bacteria</taxon>
        <taxon>Bacillati</taxon>
        <taxon>Actinomycetota</taxon>
        <taxon>Coriobacteriia</taxon>
        <taxon>Coriobacteriales</taxon>
        <taxon>Atopobiaceae</taxon>
        <taxon>Olsenella</taxon>
    </lineage>
</organism>
<name>A0ABU7R984_9ACTN</name>
<evidence type="ECO:0000259" key="7">
    <source>
        <dbReference type="SMART" id="SM00642"/>
    </source>
</evidence>
<keyword evidence="5" id="KW-0119">Carbohydrate metabolism</keyword>
<dbReference type="InterPro" id="IPR006047">
    <property type="entry name" value="GH13_cat_dom"/>
</dbReference>
<dbReference type="Pfam" id="PF00128">
    <property type="entry name" value="Alpha-amylase"/>
    <property type="match status" value="1"/>
</dbReference>
<reference evidence="8 9" key="1">
    <citation type="submission" date="2024-01" db="EMBL/GenBank/DDBJ databases">
        <title>Description of Olsenella sp. nov., isolated from pig feces.</title>
        <authorList>
            <person name="Chang Y.-H."/>
        </authorList>
    </citation>
    <scope>NUCLEOTIDE SEQUENCE [LARGE SCALE GENOMIC DNA]</scope>
    <source>
        <strain evidence="8 9">YH-ols2223</strain>
    </source>
</reference>
<keyword evidence="9" id="KW-1185">Reference proteome</keyword>
<evidence type="ECO:0000256" key="1">
    <source>
        <dbReference type="ARBA" id="ARBA00001913"/>
    </source>
</evidence>
<evidence type="ECO:0000256" key="6">
    <source>
        <dbReference type="ARBA" id="ARBA00023295"/>
    </source>
</evidence>
<comment type="caution">
    <text evidence="8">The sequence shown here is derived from an EMBL/GenBank/DDBJ whole genome shotgun (WGS) entry which is preliminary data.</text>
</comment>
<dbReference type="PANTHER" id="PTHR43447">
    <property type="entry name" value="ALPHA-AMYLASE"/>
    <property type="match status" value="1"/>
</dbReference>
<sequence>MNGTMMQAFSWYLPADGRHWATLAADARLFADEGITAVWLPPAFKCANGPGDTGYGVYDLWDLGEFDQKGSVRTKYGTKDEYLAAIDAFHEAGIQVYVDVVLNQRMGADAWERVRAREVSATDRERDTSGEETIGAWTRFSFPGRHGKYDDFCWDWHDFHAVDFDQLTGRSGIWLFSGKSWSEDVERRENGNYDFLMGADVDPLYQPVRDQLMRWGEWYLDLTHADGIRLDAAKHISRGFALDWLSRMRAHAGRELFCVGEYWSPDVGELKDYLGWDRSMSLFDVPLHYNLFRASNSFGEQDLSRIFDGTLVQTDPTRTVTFVENHDTQPRQALQSSVEEWFKPAAYALILLRHEGYPCVFEGDLFGMPNDGEPAVPELSLLMEIRRRFAYGEQRDWLDDPDVIGWTLGGDREHAGSGVAVVLTDRDGGTKRMYVGDENAGETWICVMGNEASVTIGPDGWASFPCASGSLAVYVPRDATLVFEHDYRDYVQAAATAPNPSPAG</sequence>
<dbReference type="Gene3D" id="2.40.30.140">
    <property type="match status" value="1"/>
</dbReference>
<keyword evidence="4 8" id="KW-0378">Hydrolase</keyword>
<dbReference type="EMBL" id="JAZGJQ010000003">
    <property type="protein sequence ID" value="MEE6147115.1"/>
    <property type="molecule type" value="Genomic_DNA"/>
</dbReference>
<dbReference type="SUPFAM" id="SSF51445">
    <property type="entry name" value="(Trans)glycosidases"/>
    <property type="match status" value="1"/>
</dbReference>